<dbReference type="Ensembl" id="ENSSPUT00000007169.1">
    <property type="protein sequence ID" value="ENSSPUP00000006743.1"/>
    <property type="gene ID" value="ENSSPUG00000005196.1"/>
</dbReference>
<evidence type="ECO:0000313" key="1">
    <source>
        <dbReference type="Ensembl" id="ENSSPUP00000006743.1"/>
    </source>
</evidence>
<protein>
    <recommendedName>
        <fullName evidence="3">Dystrophin</fullName>
    </recommendedName>
</protein>
<evidence type="ECO:0008006" key="3">
    <source>
        <dbReference type="Google" id="ProtNLM"/>
    </source>
</evidence>
<dbReference type="Proteomes" id="UP000694392">
    <property type="component" value="Unplaced"/>
</dbReference>
<evidence type="ECO:0000313" key="2">
    <source>
        <dbReference type="Proteomes" id="UP000694392"/>
    </source>
</evidence>
<dbReference type="InterPro" id="IPR018159">
    <property type="entry name" value="Spectrin/alpha-actinin"/>
</dbReference>
<name>A0A8D0GIR4_SPHPU</name>
<accession>A0A8D0GIR4</accession>
<reference evidence="1" key="1">
    <citation type="submission" date="2025-08" db="UniProtKB">
        <authorList>
            <consortium name="Ensembl"/>
        </authorList>
    </citation>
    <scope>IDENTIFICATION</scope>
</reference>
<organism evidence="1 2">
    <name type="scientific">Sphenodon punctatus</name>
    <name type="common">Tuatara</name>
    <name type="synonym">Hatteria punctata</name>
    <dbReference type="NCBI Taxonomy" id="8508"/>
    <lineage>
        <taxon>Eukaryota</taxon>
        <taxon>Metazoa</taxon>
        <taxon>Chordata</taxon>
        <taxon>Craniata</taxon>
        <taxon>Vertebrata</taxon>
        <taxon>Euteleostomi</taxon>
        <taxon>Lepidosauria</taxon>
        <taxon>Sphenodontia</taxon>
        <taxon>Sphenodontidae</taxon>
        <taxon>Sphenodon</taxon>
    </lineage>
</organism>
<dbReference type="Gene3D" id="1.20.58.60">
    <property type="match status" value="1"/>
</dbReference>
<dbReference type="Pfam" id="PF00435">
    <property type="entry name" value="Spectrin"/>
    <property type="match status" value="1"/>
</dbReference>
<dbReference type="SUPFAM" id="SSF46966">
    <property type="entry name" value="Spectrin repeat"/>
    <property type="match status" value="1"/>
</dbReference>
<dbReference type="AlphaFoldDB" id="A0A8D0GIR4"/>
<dbReference type="InterPro" id="IPR002017">
    <property type="entry name" value="Spectrin_repeat"/>
</dbReference>
<keyword evidence="2" id="KW-1185">Reference proteome</keyword>
<sequence length="166" mass="19113">MDYGKKLDELSCWVENVENALEMRPTVSHEENLRELKGLIEEMEVQGEKLKYLNRNEPEVLSDKSVDFQERERISDRLKTLNTKWKKVFKEVADRVSELEAHVHQPCLVTQTKPFGYPAPQKMVLVSSTSEIPGQTQQALEISAPADLDKTTTELADWLLLIDQML</sequence>
<reference evidence="1" key="2">
    <citation type="submission" date="2025-09" db="UniProtKB">
        <authorList>
            <consortium name="Ensembl"/>
        </authorList>
    </citation>
    <scope>IDENTIFICATION</scope>
</reference>
<dbReference type="SMART" id="SM00150">
    <property type="entry name" value="SPEC"/>
    <property type="match status" value="1"/>
</dbReference>
<proteinExistence type="predicted"/>